<comment type="subcellular location">
    <subcellularLocation>
        <location evidence="1">Cell inner membrane</location>
        <topology evidence="1">Single-pass membrane protein</topology>
    </subcellularLocation>
</comment>
<keyword evidence="9 10" id="KW-0472">Membrane</keyword>
<dbReference type="Gene3D" id="3.30.700.10">
    <property type="entry name" value="Glycoprotein, Type 4 Pilin"/>
    <property type="match status" value="1"/>
</dbReference>
<dbReference type="EMBL" id="LR778301">
    <property type="protein sequence ID" value="CAB1369751.1"/>
    <property type="molecule type" value="Genomic_DNA"/>
</dbReference>
<keyword evidence="6" id="KW-0997">Cell inner membrane</keyword>
<dbReference type="PANTHER" id="PTHR30093">
    <property type="entry name" value="GENERAL SECRETION PATHWAY PROTEIN G"/>
    <property type="match status" value="1"/>
</dbReference>
<dbReference type="PANTHER" id="PTHR30093:SF45">
    <property type="entry name" value="TYPE II SECRETION SYSTEM CORE PROTEIN G"/>
    <property type="match status" value="1"/>
</dbReference>
<keyword evidence="7 10" id="KW-0812">Transmembrane</keyword>
<gene>
    <name evidence="12" type="primary">gspG</name>
    <name evidence="12" type="ORF">DENOEST_2586</name>
</gene>
<dbReference type="NCBIfam" id="TIGR01710">
    <property type="entry name" value="typeII_sec_gspG"/>
    <property type="match status" value="1"/>
</dbReference>
<name>A0A6S6XZX4_9PROT</name>
<evidence type="ECO:0000256" key="1">
    <source>
        <dbReference type="ARBA" id="ARBA00004377"/>
    </source>
</evidence>
<comment type="similarity">
    <text evidence="2">Belongs to the GSP G family.</text>
</comment>
<keyword evidence="4" id="KW-1003">Cell membrane</keyword>
<dbReference type="KEGG" id="doe:DENOEST_2586"/>
<dbReference type="GO" id="GO:0015628">
    <property type="term" value="P:protein secretion by the type II secretion system"/>
    <property type="evidence" value="ECO:0007669"/>
    <property type="project" value="InterPro"/>
</dbReference>
<evidence type="ECO:0000259" key="11">
    <source>
        <dbReference type="Pfam" id="PF08334"/>
    </source>
</evidence>
<evidence type="ECO:0000256" key="10">
    <source>
        <dbReference type="SAM" id="Phobius"/>
    </source>
</evidence>
<feature type="domain" description="Type II secretion system protein GspG C-terminal" evidence="11">
    <location>
        <begin position="38"/>
        <end position="142"/>
    </location>
</feature>
<dbReference type="InterPro" id="IPR045584">
    <property type="entry name" value="Pilin-like"/>
</dbReference>
<dbReference type="InterPro" id="IPR012902">
    <property type="entry name" value="N_methyl_site"/>
</dbReference>
<evidence type="ECO:0000256" key="7">
    <source>
        <dbReference type="ARBA" id="ARBA00022692"/>
    </source>
</evidence>
<keyword evidence="13" id="KW-1185">Reference proteome</keyword>
<keyword evidence="5" id="KW-0488">Methylation</keyword>
<reference evidence="12 13" key="1">
    <citation type="submission" date="2020-03" db="EMBL/GenBank/DDBJ databases">
        <authorList>
            <consortium name="Genoscope - CEA"/>
            <person name="William W."/>
        </authorList>
    </citation>
    <scope>NUCLEOTIDE SEQUENCE [LARGE SCALE GENOMIC DNA]</scope>
    <source>
        <strain evidence="13">DSM 16959</strain>
    </source>
</reference>
<evidence type="ECO:0000256" key="5">
    <source>
        <dbReference type="ARBA" id="ARBA00022481"/>
    </source>
</evidence>
<evidence type="ECO:0000256" key="9">
    <source>
        <dbReference type="ARBA" id="ARBA00023136"/>
    </source>
</evidence>
<dbReference type="Pfam" id="PF08334">
    <property type="entry name" value="T2SSG"/>
    <property type="match status" value="1"/>
</dbReference>
<dbReference type="AlphaFoldDB" id="A0A6S6XZX4"/>
<dbReference type="PRINTS" id="PR00813">
    <property type="entry name" value="BCTERIALGSPG"/>
</dbReference>
<dbReference type="GO" id="GO:0005886">
    <property type="term" value="C:plasma membrane"/>
    <property type="evidence" value="ECO:0007669"/>
    <property type="project" value="UniProtKB-SubCell"/>
</dbReference>
<evidence type="ECO:0000313" key="12">
    <source>
        <dbReference type="EMBL" id="CAB1369751.1"/>
    </source>
</evidence>
<dbReference type="SUPFAM" id="SSF54523">
    <property type="entry name" value="Pili subunits"/>
    <property type="match status" value="1"/>
</dbReference>
<dbReference type="Pfam" id="PF07963">
    <property type="entry name" value="N_methyl"/>
    <property type="match status" value="1"/>
</dbReference>
<organism evidence="12 13">
    <name type="scientific">Denitratisoma oestradiolicum</name>
    <dbReference type="NCBI Taxonomy" id="311182"/>
    <lineage>
        <taxon>Bacteria</taxon>
        <taxon>Pseudomonadati</taxon>
        <taxon>Pseudomonadota</taxon>
        <taxon>Betaproteobacteria</taxon>
        <taxon>Nitrosomonadales</taxon>
        <taxon>Sterolibacteriaceae</taxon>
        <taxon>Denitratisoma</taxon>
    </lineage>
</organism>
<evidence type="ECO:0000256" key="2">
    <source>
        <dbReference type="ARBA" id="ARBA00009984"/>
    </source>
</evidence>
<proteinExistence type="inferred from homology"/>
<dbReference type="NCBIfam" id="TIGR02532">
    <property type="entry name" value="IV_pilin_GFxxxE"/>
    <property type="match status" value="1"/>
</dbReference>
<protein>
    <recommendedName>
        <fullName evidence="3">Type II secretion system core protein G</fullName>
    </recommendedName>
</protein>
<accession>A0A6S6XZX4</accession>
<sequence>MNMHYPFHRHRQDGFTLLELLVVVAIIGLLVAYVGPKYFTQVGKSEVTAARAQIDAFGKALDQYRLDVGRYPTTEQGLSALLAAPSGTPKWGGPYLAKAVPLDPWGHAYVYRSPGEKLEYELLSHGKDGAAGGSGDTADISNQ</sequence>
<dbReference type="Proteomes" id="UP000515733">
    <property type="component" value="Chromosome"/>
</dbReference>
<dbReference type="GO" id="GO:0015627">
    <property type="term" value="C:type II protein secretion system complex"/>
    <property type="evidence" value="ECO:0007669"/>
    <property type="project" value="InterPro"/>
</dbReference>
<dbReference type="InterPro" id="IPR013545">
    <property type="entry name" value="T2SS_protein-GspG_C"/>
</dbReference>
<evidence type="ECO:0000256" key="8">
    <source>
        <dbReference type="ARBA" id="ARBA00022989"/>
    </source>
</evidence>
<feature type="transmembrane region" description="Helical" evidence="10">
    <location>
        <begin position="15"/>
        <end position="35"/>
    </location>
</feature>
<dbReference type="InterPro" id="IPR010054">
    <property type="entry name" value="Type2_sec_GspG"/>
</dbReference>
<dbReference type="OrthoDB" id="9795612at2"/>
<keyword evidence="8 10" id="KW-1133">Transmembrane helix</keyword>
<dbReference type="InterPro" id="IPR000983">
    <property type="entry name" value="Bac_GSPG_pilin"/>
</dbReference>
<evidence type="ECO:0000313" key="13">
    <source>
        <dbReference type="Proteomes" id="UP000515733"/>
    </source>
</evidence>
<evidence type="ECO:0000256" key="3">
    <source>
        <dbReference type="ARBA" id="ARBA00020042"/>
    </source>
</evidence>
<evidence type="ECO:0000256" key="6">
    <source>
        <dbReference type="ARBA" id="ARBA00022519"/>
    </source>
</evidence>
<evidence type="ECO:0000256" key="4">
    <source>
        <dbReference type="ARBA" id="ARBA00022475"/>
    </source>
</evidence>